<dbReference type="OrthoDB" id="9806704at2"/>
<accession>A0A5C1Q6S1</accession>
<dbReference type="Pfam" id="PF05226">
    <property type="entry name" value="CHASE2"/>
    <property type="match status" value="1"/>
</dbReference>
<dbReference type="SMART" id="SM01080">
    <property type="entry name" value="CHASE2"/>
    <property type="match status" value="1"/>
</dbReference>
<organism evidence="9 10">
    <name type="scientific">Thiospirochaeta perfilievii</name>
    <dbReference type="NCBI Taxonomy" id="252967"/>
    <lineage>
        <taxon>Bacteria</taxon>
        <taxon>Pseudomonadati</taxon>
        <taxon>Spirochaetota</taxon>
        <taxon>Spirochaetia</taxon>
        <taxon>Spirochaetales</taxon>
        <taxon>Spirochaetaceae</taxon>
        <taxon>Thiospirochaeta</taxon>
    </lineage>
</organism>
<dbReference type="GO" id="GO:0030313">
    <property type="term" value="C:cell envelope"/>
    <property type="evidence" value="ECO:0007669"/>
    <property type="project" value="UniProtKB-SubCell"/>
</dbReference>
<dbReference type="EMBL" id="CP035807">
    <property type="protein sequence ID" value="QEN03191.1"/>
    <property type="molecule type" value="Genomic_DNA"/>
</dbReference>
<dbReference type="PANTHER" id="PTHR43081">
    <property type="entry name" value="ADENYLATE CYCLASE, TERMINAL-DIFFERENTIATION SPECIFIC-RELATED"/>
    <property type="match status" value="1"/>
</dbReference>
<dbReference type="InterPro" id="IPR001054">
    <property type="entry name" value="A/G_cyclase"/>
</dbReference>
<dbReference type="SUPFAM" id="SSF55073">
    <property type="entry name" value="Nucleotide cyclase"/>
    <property type="match status" value="1"/>
</dbReference>
<dbReference type="InterPro" id="IPR007890">
    <property type="entry name" value="CHASE2"/>
</dbReference>
<comment type="subcellular location">
    <subcellularLocation>
        <location evidence="1">Cell envelope</location>
    </subcellularLocation>
</comment>
<dbReference type="PANTHER" id="PTHR43081:SF1">
    <property type="entry name" value="ADENYLATE CYCLASE, TERMINAL-DIFFERENTIATION SPECIFIC"/>
    <property type="match status" value="1"/>
</dbReference>
<dbReference type="Gene3D" id="3.30.70.1230">
    <property type="entry name" value="Nucleotide cyclase"/>
    <property type="match status" value="1"/>
</dbReference>
<feature type="transmembrane region" description="Helical" evidence="7">
    <location>
        <begin position="367"/>
        <end position="386"/>
    </location>
</feature>
<evidence type="ECO:0000256" key="7">
    <source>
        <dbReference type="SAM" id="Phobius"/>
    </source>
</evidence>
<dbReference type="GO" id="GO:0035556">
    <property type="term" value="P:intracellular signal transduction"/>
    <property type="evidence" value="ECO:0007669"/>
    <property type="project" value="InterPro"/>
</dbReference>
<keyword evidence="3" id="KW-1003">Cell membrane</keyword>
<dbReference type="GO" id="GO:0006171">
    <property type="term" value="P:cAMP biosynthetic process"/>
    <property type="evidence" value="ECO:0007669"/>
    <property type="project" value="TreeGrafter"/>
</dbReference>
<dbReference type="FunFam" id="3.30.70.1230:FF:000016">
    <property type="entry name" value="Adenylate/guanylate cyclase domain-containing protein"/>
    <property type="match status" value="1"/>
</dbReference>
<comment type="similarity">
    <text evidence="2">Belongs to the adenylyl cyclase class-3 family.</text>
</comment>
<keyword evidence="4 7" id="KW-0812">Transmembrane</keyword>
<feature type="transmembrane region" description="Helical" evidence="7">
    <location>
        <begin position="392"/>
        <end position="412"/>
    </location>
</feature>
<gene>
    <name evidence="9" type="ORF">EW093_00220</name>
</gene>
<sequence>MGVKKYRGIIIAFISVLLSTLLWLTGSLDSFENLTWDSRVKLLSNNEKASDNVVLILLDQISLDWAEQEQGLPWPWPREVLTTIINSVSRAGAKSISFDVLYTEASIHGVWDDSAFGDSIEDSNIFIGSTTLMNKPTKDNISLPTGEIVIDGLKEWLDLKSTNIDIFNSITETIPEVLNKSRFVANVKIEPDSDGTYRRGQLFYLYNNKVIPSHALASYIMDKKYKISIKKGILKIDDKVIPINNRGEAILNFRGPSGTYKSINAAKIINSEISYLNGEESDIDLSIFKDSHVLFGYKAAGLLDLRATPISGKETGVEIHATMLDNLLTDDFISEFNIFLSILLTLLLCSIAGFLYTKYQDIKKGIFFYLVFIGSTIVLSIILYVNNIWYPLFYTEISILITLTTSGIFNLATEGKQKRFIKSVFRQYLSPDYIENILKDPGKLKLGGEKKELSIFFSDLEGFTTISEGLSPEDLTKLINEYLTAMTDIILDEGGTIDKYEGDAIIAFWNAPIDYHDHAIRAVRAALRCQKKLEELRPYFKETTGHIMKMRIGINTGDAIVGNMGSNTRFDYTMLGDSVNLAARLEGVNKQFGTYTMISKSTYNRLNSVFPVRELGKVRVVGKRESITVYEPMLKEDYNDKIYDRFLIGLNHFYNSNFNEAIDNFSEIPSDPVSQKYITMINRIKNSNQEKWDGTLTLTEK</sequence>
<dbReference type="PROSITE" id="PS50125">
    <property type="entry name" value="GUANYLATE_CYCLASE_2"/>
    <property type="match status" value="1"/>
</dbReference>
<dbReference type="RefSeq" id="WP_149566451.1">
    <property type="nucleotide sequence ID" value="NZ_CP035807.1"/>
</dbReference>
<keyword evidence="6 7" id="KW-0472">Membrane</keyword>
<evidence type="ECO:0000313" key="10">
    <source>
        <dbReference type="Proteomes" id="UP000323824"/>
    </source>
</evidence>
<dbReference type="Proteomes" id="UP000323824">
    <property type="component" value="Chromosome"/>
</dbReference>
<feature type="domain" description="Guanylate cyclase" evidence="8">
    <location>
        <begin position="454"/>
        <end position="586"/>
    </location>
</feature>
<name>A0A5C1Q6S1_9SPIO</name>
<dbReference type="InterPro" id="IPR029787">
    <property type="entry name" value="Nucleotide_cyclase"/>
</dbReference>
<proteinExistence type="inferred from homology"/>
<dbReference type="CDD" id="cd07302">
    <property type="entry name" value="CHD"/>
    <property type="match status" value="1"/>
</dbReference>
<evidence type="ECO:0000259" key="8">
    <source>
        <dbReference type="PROSITE" id="PS50125"/>
    </source>
</evidence>
<reference evidence="9 10" key="1">
    <citation type="submission" date="2019-02" db="EMBL/GenBank/DDBJ databases">
        <authorList>
            <person name="Fomenkov A."/>
            <person name="Dubinina G."/>
            <person name="Grabovich M."/>
            <person name="Vincze T."/>
            <person name="Roberts R.J."/>
        </authorList>
    </citation>
    <scope>NUCLEOTIDE SEQUENCE [LARGE SCALE GENOMIC DNA]</scope>
    <source>
        <strain evidence="9 10">P</strain>
    </source>
</reference>
<evidence type="ECO:0000256" key="6">
    <source>
        <dbReference type="ARBA" id="ARBA00023136"/>
    </source>
</evidence>
<dbReference type="SMART" id="SM00044">
    <property type="entry name" value="CYCc"/>
    <property type="match status" value="1"/>
</dbReference>
<evidence type="ECO:0000256" key="3">
    <source>
        <dbReference type="ARBA" id="ARBA00022475"/>
    </source>
</evidence>
<protein>
    <submittedName>
        <fullName evidence="9">Adenylate/guanylate cyclase domain-containing protein</fullName>
    </submittedName>
</protein>
<evidence type="ECO:0000313" key="9">
    <source>
        <dbReference type="EMBL" id="QEN03191.1"/>
    </source>
</evidence>
<feature type="transmembrane region" description="Helical" evidence="7">
    <location>
        <begin position="336"/>
        <end position="355"/>
    </location>
</feature>
<evidence type="ECO:0000256" key="2">
    <source>
        <dbReference type="ARBA" id="ARBA00005381"/>
    </source>
</evidence>
<keyword evidence="10" id="KW-1185">Reference proteome</keyword>
<dbReference type="InterPro" id="IPR050697">
    <property type="entry name" value="Adenylyl/Guanylyl_Cyclase_3/4"/>
</dbReference>
<evidence type="ECO:0000256" key="4">
    <source>
        <dbReference type="ARBA" id="ARBA00022692"/>
    </source>
</evidence>
<dbReference type="Pfam" id="PF00211">
    <property type="entry name" value="Guanylate_cyc"/>
    <property type="match status" value="1"/>
</dbReference>
<dbReference type="AlphaFoldDB" id="A0A5C1Q6S1"/>
<keyword evidence="5 7" id="KW-1133">Transmembrane helix</keyword>
<dbReference type="GO" id="GO:0004016">
    <property type="term" value="F:adenylate cyclase activity"/>
    <property type="evidence" value="ECO:0007669"/>
    <property type="project" value="UniProtKB-ARBA"/>
</dbReference>
<evidence type="ECO:0000256" key="1">
    <source>
        <dbReference type="ARBA" id="ARBA00004196"/>
    </source>
</evidence>
<evidence type="ECO:0000256" key="5">
    <source>
        <dbReference type="ARBA" id="ARBA00022989"/>
    </source>
</evidence>
<reference evidence="9 10" key="2">
    <citation type="submission" date="2019-09" db="EMBL/GenBank/DDBJ databases">
        <title>Complete Genome Sequence and Methylome Analysis of free living Spirochaetas.</title>
        <authorList>
            <person name="Leshcheva N."/>
            <person name="Mikheeva N."/>
        </authorList>
    </citation>
    <scope>NUCLEOTIDE SEQUENCE [LARGE SCALE GENOMIC DNA]</scope>
    <source>
        <strain evidence="9 10">P</strain>
    </source>
</reference>
<dbReference type="KEGG" id="sper:EW093_00220"/>